<gene>
    <name evidence="1" type="ORF">UFOVP369_42</name>
</gene>
<dbReference type="GO" id="GO:0006950">
    <property type="term" value="P:response to stress"/>
    <property type="evidence" value="ECO:0007669"/>
    <property type="project" value="UniProtKB-ARBA"/>
</dbReference>
<dbReference type="EMBL" id="LR798315">
    <property type="protein sequence ID" value="CAB5222931.1"/>
    <property type="molecule type" value="Genomic_DNA"/>
</dbReference>
<organism evidence="1">
    <name type="scientific">uncultured Caudovirales phage</name>
    <dbReference type="NCBI Taxonomy" id="2100421"/>
    <lineage>
        <taxon>Viruses</taxon>
        <taxon>Duplodnaviria</taxon>
        <taxon>Heunggongvirae</taxon>
        <taxon>Uroviricota</taxon>
        <taxon>Caudoviricetes</taxon>
        <taxon>Peduoviridae</taxon>
        <taxon>Maltschvirus</taxon>
        <taxon>Maltschvirus maltsch</taxon>
    </lineage>
</organism>
<sequence>MVGLLNKRTLRTLYKCFIALPPFNRYSMPAPHKVFFGVTTDAEIHGQFSPDRMLIEIHEDRKTLKQMCEVLHHEMIHVYYYWNNRDSNDYEKHDERFDKFAIEICKLYGYSRRSF</sequence>
<proteinExistence type="predicted"/>
<reference evidence="1" key="1">
    <citation type="submission" date="2020-05" db="EMBL/GenBank/DDBJ databases">
        <authorList>
            <person name="Chiriac C."/>
            <person name="Salcher M."/>
            <person name="Ghai R."/>
            <person name="Kavagutti S V."/>
        </authorList>
    </citation>
    <scope>NUCLEOTIDE SEQUENCE</scope>
</reference>
<protein>
    <recommendedName>
        <fullName evidence="2">SprT-like</fullName>
    </recommendedName>
</protein>
<accession>A0A6J7WY18</accession>
<evidence type="ECO:0000313" key="1">
    <source>
        <dbReference type="EMBL" id="CAB5222931.1"/>
    </source>
</evidence>
<name>A0A6J7WY18_9CAUD</name>
<evidence type="ECO:0008006" key="2">
    <source>
        <dbReference type="Google" id="ProtNLM"/>
    </source>
</evidence>